<accession>A0A6M2D1V8</accession>
<evidence type="ECO:0000313" key="3">
    <source>
        <dbReference type="EMBL" id="NOV39451.1"/>
    </source>
</evidence>
<dbReference type="Gene3D" id="3.40.50.1110">
    <property type="entry name" value="SGNH hydrolase"/>
    <property type="match status" value="1"/>
</dbReference>
<keyword evidence="3" id="KW-0378">Hydrolase</keyword>
<reference evidence="3" key="1">
    <citation type="submission" date="2019-09" db="EMBL/GenBank/DDBJ databases">
        <title>Organ-specific transcriptomic study of the physiology of the cattle tick, Rhipicephalus microplus.</title>
        <authorList>
            <person name="Tirloni L."/>
            <person name="Braz G."/>
            <person name="Gandara A.C.P."/>
            <person name="Sabadin G.A."/>
            <person name="da Silva R.M."/>
            <person name="Guizzo M.G."/>
            <person name="Machado J.A."/>
            <person name="Costa E.P."/>
            <person name="Gomes H.F."/>
            <person name="Moraes J."/>
            <person name="Mota M.B.S."/>
            <person name="Mesquita R.D."/>
            <person name="Alvarenga P.H."/>
            <person name="Alves F."/>
            <person name="Seixas A."/>
            <person name="da Fonseca R.N."/>
            <person name="Fogaca A."/>
            <person name="Logullo C."/>
            <person name="Tanaka A."/>
            <person name="Daffre S."/>
            <person name="Termignoni C."/>
            <person name="Vaz I.S.Jr."/>
            <person name="Oliveira P.L."/>
            <person name="Ribeiro J.M."/>
        </authorList>
    </citation>
    <scope>NUCLEOTIDE SEQUENCE</scope>
    <source>
        <strain evidence="3">Porto Alegre</strain>
    </source>
</reference>
<feature type="domain" description="SGNH hydrolase-type esterase" evidence="2">
    <location>
        <begin position="171"/>
        <end position="311"/>
    </location>
</feature>
<proteinExistence type="predicted"/>
<dbReference type="CDD" id="cd00229">
    <property type="entry name" value="SGNH_hydrolase"/>
    <property type="match status" value="1"/>
</dbReference>
<keyword evidence="1" id="KW-0175">Coiled coil</keyword>
<organism evidence="3">
    <name type="scientific">Rhipicephalus microplus</name>
    <name type="common">Cattle tick</name>
    <name type="synonym">Boophilus microplus</name>
    <dbReference type="NCBI Taxonomy" id="6941"/>
    <lineage>
        <taxon>Eukaryota</taxon>
        <taxon>Metazoa</taxon>
        <taxon>Ecdysozoa</taxon>
        <taxon>Arthropoda</taxon>
        <taxon>Chelicerata</taxon>
        <taxon>Arachnida</taxon>
        <taxon>Acari</taxon>
        <taxon>Parasitiformes</taxon>
        <taxon>Ixodida</taxon>
        <taxon>Ixodoidea</taxon>
        <taxon>Ixodidae</taxon>
        <taxon>Rhipicephalinae</taxon>
        <taxon>Rhipicephalus</taxon>
        <taxon>Boophilus</taxon>
    </lineage>
</organism>
<dbReference type="InterPro" id="IPR036514">
    <property type="entry name" value="SGNH_hydro_sf"/>
</dbReference>
<dbReference type="GO" id="GO:0016787">
    <property type="term" value="F:hydrolase activity"/>
    <property type="evidence" value="ECO:0007669"/>
    <property type="project" value="UniProtKB-KW"/>
</dbReference>
<dbReference type="SUPFAM" id="SSF52266">
    <property type="entry name" value="SGNH hydrolase"/>
    <property type="match status" value="1"/>
</dbReference>
<evidence type="ECO:0000256" key="1">
    <source>
        <dbReference type="SAM" id="Coils"/>
    </source>
</evidence>
<sequence length="341" mass="36897">MVKKTVKCSECGVGWKVEISAEEKAEDDAKCRQCEFEEKMKNMMAVQSGLMEKIAELENALAKEREKTSAMEERLRAAEKGLSKVVKGNEDAGDGGSIMATTPRAGEMRETGMTKADTLATGPSYREVVLREGGSKPAAVTHASHLVSSQVQVSEGMSEQVIIAGDSNLVRCAAAIKERVKGDKRVAIGTFPGQTLGTVMSQAGEQLAAKANNRNLVVIAGGLNDVLKKESSGLATTLAKGVDDMRTVSPQVQIVVCTVPEVPVRNVNLQRAVIDANKEIWRISREKGFEVVDLNREVHRWGGFQRDKIHFDKRLGHEVGWRLAGRAVAFLGGSRALRSPG</sequence>
<dbReference type="InterPro" id="IPR013830">
    <property type="entry name" value="SGNH_hydro"/>
</dbReference>
<dbReference type="AlphaFoldDB" id="A0A6M2D1V8"/>
<protein>
    <submittedName>
        <fullName evidence="3">Putative gdsl-like lipase/acylhydrolase family</fullName>
    </submittedName>
</protein>
<dbReference type="EMBL" id="GHWJ01006714">
    <property type="protein sequence ID" value="NOV39451.1"/>
    <property type="molecule type" value="Transcribed_RNA"/>
</dbReference>
<dbReference type="VEuPathDB" id="VectorBase:LOC119174529"/>
<feature type="coiled-coil region" evidence="1">
    <location>
        <begin position="47"/>
        <end position="81"/>
    </location>
</feature>
<dbReference type="Pfam" id="PF13472">
    <property type="entry name" value="Lipase_GDSL_2"/>
    <property type="match status" value="1"/>
</dbReference>
<dbReference type="OrthoDB" id="6502268at2759"/>
<name>A0A6M2D1V8_RHIMP</name>
<evidence type="ECO:0000259" key="2">
    <source>
        <dbReference type="Pfam" id="PF13472"/>
    </source>
</evidence>